<dbReference type="Proteomes" id="UP000216173">
    <property type="component" value="Unassembled WGS sequence"/>
</dbReference>
<dbReference type="InterPro" id="IPR021797">
    <property type="entry name" value="Wzy_C_2"/>
</dbReference>
<dbReference type="EMBL" id="NMSH01000019">
    <property type="protein sequence ID" value="PAR20308.1"/>
    <property type="molecule type" value="Genomic_DNA"/>
</dbReference>
<evidence type="ECO:0000256" key="5">
    <source>
        <dbReference type="SAM" id="Phobius"/>
    </source>
</evidence>
<feature type="transmembrane region" description="Helical" evidence="5">
    <location>
        <begin position="409"/>
        <end position="427"/>
    </location>
</feature>
<evidence type="ECO:0000313" key="9">
    <source>
        <dbReference type="EMBL" id="PAR20308.1"/>
    </source>
</evidence>
<comment type="subcellular location">
    <subcellularLocation>
        <location evidence="1">Membrane</location>
        <topology evidence="1">Multi-pass membrane protein</topology>
    </subcellularLocation>
</comment>
<feature type="transmembrane region" description="Helical" evidence="5">
    <location>
        <begin position="386"/>
        <end position="403"/>
    </location>
</feature>
<gene>
    <name evidence="9" type="ORF">CGU03_12440</name>
</gene>
<keyword evidence="2 5" id="KW-0812">Transmembrane</keyword>
<dbReference type="PANTHER" id="PTHR37422">
    <property type="entry name" value="TEICHURONIC ACID BIOSYNTHESIS PROTEIN TUAE"/>
    <property type="match status" value="1"/>
</dbReference>
<feature type="transmembrane region" description="Helical" evidence="5">
    <location>
        <begin position="140"/>
        <end position="161"/>
    </location>
</feature>
<dbReference type="GO" id="GO:0016874">
    <property type="term" value="F:ligase activity"/>
    <property type="evidence" value="ECO:0007669"/>
    <property type="project" value="UniProtKB-KW"/>
</dbReference>
<comment type="caution">
    <text evidence="9">The sequence shown here is derived from an EMBL/GenBank/DDBJ whole genome shotgun (WGS) entry which is preliminary data.</text>
</comment>
<keyword evidence="9" id="KW-0436">Ligase</keyword>
<feature type="transmembrane region" description="Helical" evidence="5">
    <location>
        <begin position="87"/>
        <end position="105"/>
    </location>
</feature>
<proteinExistence type="predicted"/>
<evidence type="ECO:0000259" key="6">
    <source>
        <dbReference type="Pfam" id="PF04932"/>
    </source>
</evidence>
<evidence type="ECO:0000259" key="8">
    <source>
        <dbReference type="Pfam" id="PF15864"/>
    </source>
</evidence>
<dbReference type="InterPro" id="IPR031726">
    <property type="entry name" value="PglL_A"/>
</dbReference>
<organism evidence="9 10">
    <name type="scientific">Vibrio metoecus</name>
    <dbReference type="NCBI Taxonomy" id="1481663"/>
    <lineage>
        <taxon>Bacteria</taxon>
        <taxon>Pseudomonadati</taxon>
        <taxon>Pseudomonadota</taxon>
        <taxon>Gammaproteobacteria</taxon>
        <taxon>Vibrionales</taxon>
        <taxon>Vibrionaceae</taxon>
        <taxon>Vibrio</taxon>
    </lineage>
</organism>
<feature type="domain" description="Protein glycosylation ligase" evidence="8">
    <location>
        <begin position="177"/>
        <end position="202"/>
    </location>
</feature>
<feature type="transmembrane region" description="Helical" evidence="5">
    <location>
        <begin position="181"/>
        <end position="203"/>
    </location>
</feature>
<reference evidence="10" key="1">
    <citation type="submission" date="2017-07" db="EMBL/GenBank/DDBJ databases">
        <authorList>
            <person name="Boucher Y."/>
            <person name="Orata F.D."/>
        </authorList>
    </citation>
    <scope>NUCLEOTIDE SEQUENCE [LARGE SCALE GENOMIC DNA]</scope>
    <source>
        <strain evidence="10">OYP9E10</strain>
    </source>
</reference>
<name>A0A271VQ63_VIBMT</name>
<evidence type="ECO:0000256" key="1">
    <source>
        <dbReference type="ARBA" id="ARBA00004141"/>
    </source>
</evidence>
<dbReference type="InterPro" id="IPR051533">
    <property type="entry name" value="WaaL-like"/>
</dbReference>
<feature type="transmembrane region" description="Helical" evidence="5">
    <location>
        <begin position="215"/>
        <end position="233"/>
    </location>
</feature>
<dbReference type="Pfam" id="PF04932">
    <property type="entry name" value="Wzy_C"/>
    <property type="match status" value="1"/>
</dbReference>
<dbReference type="InterPro" id="IPR007016">
    <property type="entry name" value="O-antigen_ligase-rel_domated"/>
</dbReference>
<evidence type="ECO:0000256" key="2">
    <source>
        <dbReference type="ARBA" id="ARBA00022692"/>
    </source>
</evidence>
<feature type="transmembrane region" description="Helical" evidence="5">
    <location>
        <begin position="26"/>
        <end position="43"/>
    </location>
</feature>
<protein>
    <submittedName>
        <fullName evidence="9">Ligase</fullName>
    </submittedName>
</protein>
<dbReference type="PANTHER" id="PTHR37422:SF21">
    <property type="entry name" value="EXOQ-LIKE PROTEIN"/>
    <property type="match status" value="1"/>
</dbReference>
<keyword evidence="4 5" id="KW-0472">Membrane</keyword>
<accession>A0A271VQ63</accession>
<evidence type="ECO:0000256" key="4">
    <source>
        <dbReference type="ARBA" id="ARBA00023136"/>
    </source>
</evidence>
<feature type="transmembrane region" description="Helical" evidence="5">
    <location>
        <begin position="111"/>
        <end position="128"/>
    </location>
</feature>
<feature type="transmembrane region" description="Helical" evidence="5">
    <location>
        <begin position="448"/>
        <end position="471"/>
    </location>
</feature>
<feature type="transmembrane region" description="Helical" evidence="5">
    <location>
        <begin position="55"/>
        <end position="75"/>
    </location>
</feature>
<feature type="domain" description="O-antigen ligase-related" evidence="6">
    <location>
        <begin position="225"/>
        <end position="365"/>
    </location>
</feature>
<feature type="transmembrane region" description="Helical" evidence="5">
    <location>
        <begin position="239"/>
        <end position="257"/>
    </location>
</feature>
<feature type="transmembrane region" description="Helical" evidence="5">
    <location>
        <begin position="355"/>
        <end position="379"/>
    </location>
</feature>
<dbReference type="Pfam" id="PF11846">
    <property type="entry name" value="Wzy_C_2"/>
    <property type="match status" value="1"/>
</dbReference>
<feature type="domain" description="Virulence factor membrane-bound polymerase C-terminal" evidence="7">
    <location>
        <begin position="391"/>
        <end position="579"/>
    </location>
</feature>
<dbReference type="AlphaFoldDB" id="A0A271VQ63"/>
<evidence type="ECO:0000256" key="3">
    <source>
        <dbReference type="ARBA" id="ARBA00022989"/>
    </source>
</evidence>
<feature type="transmembrane region" description="Helical" evidence="5">
    <location>
        <begin position="264"/>
        <end position="282"/>
    </location>
</feature>
<keyword evidence="3 5" id="KW-1133">Transmembrane helix</keyword>
<evidence type="ECO:0000313" key="10">
    <source>
        <dbReference type="Proteomes" id="UP000216173"/>
    </source>
</evidence>
<dbReference type="GO" id="GO:0016020">
    <property type="term" value="C:membrane"/>
    <property type="evidence" value="ECO:0007669"/>
    <property type="project" value="UniProtKB-SubCell"/>
</dbReference>
<dbReference type="Pfam" id="PF15864">
    <property type="entry name" value="PglL_A"/>
    <property type="match status" value="1"/>
</dbReference>
<sequence>MSCMATLLLSGTRLEPHAPSIPLNKPFLFSLAVLYLLAMHFFMPNPGGAGLALSFNNTTWIALSITLAVGLYQLANNQALRYSKLTIGLWISCTLLTLPLVYANADWLSATSRLIGLWAGFCLFVMLQQFRFSNKHKQRLLWFILLATVIEAIMGLIQYFWLDLGNPFGYDTLANRPYGIFQQPNVMASFLATGLVLSGYLLARQPEKYDSPLSKIGILYLTPLLTAPLLVVLASRTGWIASLLSIILVAPYLRRFASRQRFSLWVLAIVVGVCAGVAAMYSQETSGFVANKADLESPRRYTFPQAVDMIIEKPFTGYGYGKFEAQYLLYTARQHQLNNTYPAGLAAMDHPHNEILYWGVEGGLLPVLGILLAACFCTLRIYAAKRGTRLAMLALFVPITLHAQLEYPFYHSAIHWITFIILIYWVDQRVARYRIVRFSGLSKSLLRITSLVLPIVTILYMGTALHTNYVLTQFEKSKPRDPELLKQVTNPLVWQDRFDWDIYSTYLELGLYEQKAELIQPYVDWSLQVIQHKPRPAFYTNLILAYQGLGDTSRAQQIRTEAEFLFPNQDFSTVQYQAPAKATSTASGAEQAPSAATP</sequence>
<evidence type="ECO:0000259" key="7">
    <source>
        <dbReference type="Pfam" id="PF11846"/>
    </source>
</evidence>